<accession>A0A2U8VPD9</accession>
<feature type="binding site" evidence="10">
    <location>
        <begin position="472"/>
        <end position="473"/>
    </location>
    <ligand>
        <name>L-glutamate</name>
        <dbReference type="ChEBI" id="CHEBI:29985"/>
    </ligand>
</feature>
<keyword evidence="7 11" id="KW-0012">Acyltransferase</keyword>
<feature type="signal peptide" evidence="12">
    <location>
        <begin position="1"/>
        <end position="27"/>
    </location>
</feature>
<feature type="active site" description="Nucleophile" evidence="9">
    <location>
        <position position="401"/>
    </location>
</feature>
<keyword evidence="4 11" id="KW-0808">Transferase</keyword>
<evidence type="ECO:0000313" key="14">
    <source>
        <dbReference type="Proteomes" id="UP000246058"/>
    </source>
</evidence>
<comment type="catalytic activity">
    <reaction evidence="8 11">
        <text>an N-terminal (5-L-glutamyl)-[peptide] + an alpha-amino acid = 5-L-glutamyl amino acid + an N-terminal L-alpha-aminoacyl-[peptide]</text>
        <dbReference type="Rhea" id="RHEA:23904"/>
        <dbReference type="Rhea" id="RHEA-COMP:9780"/>
        <dbReference type="Rhea" id="RHEA-COMP:9795"/>
        <dbReference type="ChEBI" id="CHEBI:77644"/>
        <dbReference type="ChEBI" id="CHEBI:78597"/>
        <dbReference type="ChEBI" id="CHEBI:78599"/>
        <dbReference type="ChEBI" id="CHEBI:78608"/>
        <dbReference type="EC" id="2.3.2.2"/>
    </reaction>
</comment>
<organism evidence="13 14">
    <name type="scientific">Methylobacterium radiodurans</name>
    <dbReference type="NCBI Taxonomy" id="2202828"/>
    <lineage>
        <taxon>Bacteria</taxon>
        <taxon>Pseudomonadati</taxon>
        <taxon>Pseudomonadota</taxon>
        <taxon>Alphaproteobacteria</taxon>
        <taxon>Hyphomicrobiales</taxon>
        <taxon>Methylobacteriaceae</taxon>
        <taxon>Methylobacterium</taxon>
    </lineage>
</organism>
<comment type="subunit">
    <text evidence="11">This enzyme consists of two polypeptide chains, which are synthesized in precursor form from a single polypeptide.</text>
</comment>
<evidence type="ECO:0000256" key="8">
    <source>
        <dbReference type="ARBA" id="ARBA00047417"/>
    </source>
</evidence>
<dbReference type="InterPro" id="IPR029055">
    <property type="entry name" value="Ntn_hydrolases_N"/>
</dbReference>
<dbReference type="PANTHER" id="PTHR43199">
    <property type="entry name" value="GLUTATHIONE HYDROLASE"/>
    <property type="match status" value="1"/>
</dbReference>
<protein>
    <recommendedName>
        <fullName evidence="11">Glutathione hydrolase proenzyme</fullName>
        <ecNumber evidence="11">2.3.2.2</ecNumber>
        <ecNumber evidence="11">3.4.19.13</ecNumber>
    </recommendedName>
    <component>
        <recommendedName>
            <fullName evidence="11">Glutathione hydrolase large chain</fullName>
        </recommendedName>
    </component>
    <component>
        <recommendedName>
            <fullName evidence="11">Glutathione hydrolase small chain</fullName>
        </recommendedName>
    </component>
</protein>
<dbReference type="PROSITE" id="PS00462">
    <property type="entry name" value="G_GLU_TRANSPEPTIDASE"/>
    <property type="match status" value="1"/>
</dbReference>
<dbReference type="PANTHER" id="PTHR43199:SF1">
    <property type="entry name" value="GLUTATHIONE HYDROLASE PROENZYME"/>
    <property type="match status" value="1"/>
</dbReference>
<sequence>MPRRARALSVLLAGSLACLLAVPLPGASPRAQPARTAEAVPIPSDIARALPPLAQSGMVSSQEARATRIGVDVLKRGGNAVDAAVAVGFALAVTLPQAGNLGGGGFMLVHLAERNETVAIDYRETAPHAATADMFLGPDGAPDRAASTRGGKAVGVPGTVRGLAEAHRLYGSGKLTLAELIAPAERLAREGIGVEGGLADSLPQVAGMLGRWPSTRAVFFHGDRVLARGETLVQTDLADTLRTIAERGPDAFYTGPIAEKIVDAVRQAGGIMTTDDLAGYRVKRREPVRGTYRGHTIVSMPPPSSGGIHLIEILNVLEGFDLAGMGVGSAQAFHTLAEAMKPAYADRATYLGDPDRVKVPVRGLLAKAYADTIRAQINPERARPADAVRAGDPAPYESDQTTHFSVVDAAGNAVANTYTLNFSYGIGLVAAGTGVLLNNEMDDFSAKPGAQNAYGLVGSDANAVAPGARPLSSMTPTFLFRDGRLLLVTGSPGGSRIITTVLQVIVNLVDFRMNLAQAVDAPRVHHQWRPDVLLAEEGISPDTLALLRAKGHAVKVGPTTGSANSVMRLDDGLLAGAADPRQRSTLADGY</sequence>
<keyword evidence="11" id="KW-0317">Glutathione biosynthesis</keyword>
<feature type="binding site" evidence="10">
    <location>
        <position position="123"/>
    </location>
    <ligand>
        <name>L-glutamate</name>
        <dbReference type="ChEBI" id="CHEBI:29985"/>
    </ligand>
</feature>
<comment type="PTM">
    <text evidence="11">Cleaved by autocatalysis into a large and a small subunit.</text>
</comment>
<comment type="pathway">
    <text evidence="11">Sulfur metabolism; glutathione metabolism.</text>
</comment>
<proteinExistence type="inferred from homology"/>
<dbReference type="Pfam" id="PF01019">
    <property type="entry name" value="G_glu_transpept"/>
    <property type="match status" value="1"/>
</dbReference>
<evidence type="ECO:0000256" key="7">
    <source>
        <dbReference type="ARBA" id="ARBA00023315"/>
    </source>
</evidence>
<evidence type="ECO:0000256" key="3">
    <source>
        <dbReference type="ARBA" id="ARBA00009381"/>
    </source>
</evidence>
<evidence type="ECO:0000256" key="5">
    <source>
        <dbReference type="ARBA" id="ARBA00022801"/>
    </source>
</evidence>
<name>A0A2U8VPD9_9HYPH</name>
<comment type="catalytic activity">
    <reaction evidence="2 11">
        <text>glutathione + H2O = L-cysteinylglycine + L-glutamate</text>
        <dbReference type="Rhea" id="RHEA:28807"/>
        <dbReference type="ChEBI" id="CHEBI:15377"/>
        <dbReference type="ChEBI" id="CHEBI:29985"/>
        <dbReference type="ChEBI" id="CHEBI:57925"/>
        <dbReference type="ChEBI" id="CHEBI:61694"/>
        <dbReference type="EC" id="3.4.19.13"/>
    </reaction>
</comment>
<dbReference type="UniPathway" id="UPA00204"/>
<dbReference type="GO" id="GO:0006750">
    <property type="term" value="P:glutathione biosynthetic process"/>
    <property type="evidence" value="ECO:0007669"/>
    <property type="project" value="UniProtKB-KW"/>
</dbReference>
<dbReference type="GO" id="GO:0103068">
    <property type="term" value="F:leukotriene C4 gamma-glutamyl transferase activity"/>
    <property type="evidence" value="ECO:0007669"/>
    <property type="project" value="UniProtKB-EC"/>
</dbReference>
<evidence type="ECO:0000256" key="6">
    <source>
        <dbReference type="ARBA" id="ARBA00023145"/>
    </source>
</evidence>
<evidence type="ECO:0000256" key="1">
    <source>
        <dbReference type="ARBA" id="ARBA00001049"/>
    </source>
</evidence>
<dbReference type="InterPro" id="IPR043137">
    <property type="entry name" value="GGT_ssub_C"/>
</dbReference>
<evidence type="ECO:0000256" key="10">
    <source>
        <dbReference type="PIRSR" id="PIRSR600101-2"/>
    </source>
</evidence>
<dbReference type="GO" id="GO:0036374">
    <property type="term" value="F:glutathione hydrolase activity"/>
    <property type="evidence" value="ECO:0007669"/>
    <property type="project" value="UniProtKB-UniRule"/>
</dbReference>
<dbReference type="RefSeq" id="WP_109950604.1">
    <property type="nucleotide sequence ID" value="NZ_CP029551.1"/>
</dbReference>
<feature type="chain" id="PRO_5016003477" description="Glutathione hydrolase proenzyme" evidence="12">
    <location>
        <begin position="28"/>
        <end position="590"/>
    </location>
</feature>
<comment type="similarity">
    <text evidence="3 11">Belongs to the gamma-glutamyltransferase family.</text>
</comment>
<dbReference type="Gene3D" id="3.60.20.40">
    <property type="match status" value="1"/>
</dbReference>
<dbReference type="InterPro" id="IPR055262">
    <property type="entry name" value="GGT_CS"/>
</dbReference>
<evidence type="ECO:0000256" key="11">
    <source>
        <dbReference type="RuleBase" id="RU368036"/>
    </source>
</evidence>
<reference evidence="13 14" key="1">
    <citation type="submission" date="2018-05" db="EMBL/GenBank/DDBJ databases">
        <title>Complete Genome Sequence of Methylobacterium sp. 17Sr1-43.</title>
        <authorList>
            <person name="Srinivasan S."/>
        </authorList>
    </citation>
    <scope>NUCLEOTIDE SEQUENCE [LARGE SCALE GENOMIC DNA]</scope>
    <source>
        <strain evidence="13 14">17Sr1-43</strain>
    </source>
</reference>
<keyword evidence="6 11" id="KW-0865">Zymogen</keyword>
<dbReference type="EC" id="3.4.19.13" evidence="11"/>
<feature type="binding site" evidence="10">
    <location>
        <position position="443"/>
    </location>
    <ligand>
        <name>L-glutamate</name>
        <dbReference type="ChEBI" id="CHEBI:29985"/>
    </ligand>
</feature>
<dbReference type="PROSITE" id="PS51257">
    <property type="entry name" value="PROKAR_LIPOPROTEIN"/>
    <property type="match status" value="1"/>
</dbReference>
<evidence type="ECO:0000256" key="4">
    <source>
        <dbReference type="ARBA" id="ARBA00022679"/>
    </source>
</evidence>
<evidence type="ECO:0000256" key="2">
    <source>
        <dbReference type="ARBA" id="ARBA00001089"/>
    </source>
</evidence>
<keyword evidence="12" id="KW-0732">Signal</keyword>
<dbReference type="GO" id="GO:0006751">
    <property type="term" value="P:glutathione catabolic process"/>
    <property type="evidence" value="ECO:0007669"/>
    <property type="project" value="UniProtKB-UniRule"/>
</dbReference>
<gene>
    <name evidence="13" type="primary">ggt</name>
    <name evidence="13" type="ORF">DK427_06865</name>
</gene>
<dbReference type="PRINTS" id="PR01210">
    <property type="entry name" value="GGTRANSPTASE"/>
</dbReference>
<feature type="binding site" evidence="10">
    <location>
        <position position="494"/>
    </location>
    <ligand>
        <name>L-glutamate</name>
        <dbReference type="ChEBI" id="CHEBI:29985"/>
    </ligand>
</feature>
<dbReference type="SUPFAM" id="SSF56235">
    <property type="entry name" value="N-terminal nucleophile aminohydrolases (Ntn hydrolases)"/>
    <property type="match status" value="1"/>
</dbReference>
<dbReference type="AlphaFoldDB" id="A0A2U8VPD9"/>
<keyword evidence="5 11" id="KW-0378">Hydrolase</keyword>
<keyword evidence="14" id="KW-1185">Reference proteome</keyword>
<feature type="binding site" evidence="10">
    <location>
        <begin position="419"/>
        <end position="421"/>
    </location>
    <ligand>
        <name>L-glutamate</name>
        <dbReference type="ChEBI" id="CHEBI:29985"/>
    </ligand>
</feature>
<comment type="catalytic activity">
    <reaction evidence="1 11">
        <text>an S-substituted glutathione + H2O = an S-substituted L-cysteinylglycine + L-glutamate</text>
        <dbReference type="Rhea" id="RHEA:59468"/>
        <dbReference type="ChEBI" id="CHEBI:15377"/>
        <dbReference type="ChEBI" id="CHEBI:29985"/>
        <dbReference type="ChEBI" id="CHEBI:90779"/>
        <dbReference type="ChEBI" id="CHEBI:143103"/>
        <dbReference type="EC" id="3.4.19.13"/>
    </reaction>
</comment>
<dbReference type="KEGG" id="meti:DK427_06865"/>
<dbReference type="Gene3D" id="1.10.246.130">
    <property type="match status" value="1"/>
</dbReference>
<dbReference type="InterPro" id="IPR043138">
    <property type="entry name" value="GGT_lsub"/>
</dbReference>
<dbReference type="OrthoDB" id="9781342at2"/>
<evidence type="ECO:0000256" key="12">
    <source>
        <dbReference type="SAM" id="SignalP"/>
    </source>
</evidence>
<dbReference type="EC" id="2.3.2.2" evidence="11"/>
<dbReference type="Proteomes" id="UP000246058">
    <property type="component" value="Chromosome"/>
</dbReference>
<dbReference type="EMBL" id="CP029551">
    <property type="protein sequence ID" value="AWN35484.1"/>
    <property type="molecule type" value="Genomic_DNA"/>
</dbReference>
<dbReference type="InterPro" id="IPR051792">
    <property type="entry name" value="GGT_bact"/>
</dbReference>
<evidence type="ECO:0000313" key="13">
    <source>
        <dbReference type="EMBL" id="AWN35484.1"/>
    </source>
</evidence>
<dbReference type="NCBIfam" id="TIGR00066">
    <property type="entry name" value="g_glut_trans"/>
    <property type="match status" value="1"/>
</dbReference>
<evidence type="ECO:0000256" key="9">
    <source>
        <dbReference type="PIRSR" id="PIRSR600101-1"/>
    </source>
</evidence>
<dbReference type="InterPro" id="IPR000101">
    <property type="entry name" value="GGT_peptidase"/>
</dbReference>